<name>A0A645H8A5_9ZZZZ</name>
<reference evidence="1" key="1">
    <citation type="submission" date="2019-08" db="EMBL/GenBank/DDBJ databases">
        <authorList>
            <person name="Kucharzyk K."/>
            <person name="Murdoch R.W."/>
            <person name="Higgins S."/>
            <person name="Loffler F."/>
        </authorList>
    </citation>
    <scope>NUCLEOTIDE SEQUENCE</scope>
</reference>
<gene>
    <name evidence="1" type="ORF">SDC9_182712</name>
</gene>
<organism evidence="1">
    <name type="scientific">bioreactor metagenome</name>
    <dbReference type="NCBI Taxonomy" id="1076179"/>
    <lineage>
        <taxon>unclassified sequences</taxon>
        <taxon>metagenomes</taxon>
        <taxon>ecological metagenomes</taxon>
    </lineage>
</organism>
<dbReference type="AlphaFoldDB" id="A0A645H8A5"/>
<proteinExistence type="predicted"/>
<comment type="caution">
    <text evidence="1">The sequence shown here is derived from an EMBL/GenBank/DDBJ whole genome shotgun (WGS) entry which is preliminary data.</text>
</comment>
<dbReference type="EMBL" id="VSSQ01088664">
    <property type="protein sequence ID" value="MPN35215.1"/>
    <property type="molecule type" value="Genomic_DNA"/>
</dbReference>
<sequence>MKSGTIEAKDLSKTVDQISISYKGRSMFKNNLLLMDILANFDWKRPINFSTGGIYDPENIFFLGDYLQFDGFSYRLVPIHTPEKEDGEMGRVDANSLYQTVKNFRWGNFKDLKVHFDGNLYPEYRELPKLRKQSRRSTRTFRTKK</sequence>
<evidence type="ECO:0000313" key="1">
    <source>
        <dbReference type="EMBL" id="MPN35215.1"/>
    </source>
</evidence>
<accession>A0A645H8A5</accession>
<protein>
    <submittedName>
        <fullName evidence="1">Uncharacterized protein</fullName>
    </submittedName>
</protein>